<proteinExistence type="predicted"/>
<gene>
    <name evidence="1" type="ORF">G7Y89_g12168</name>
</gene>
<name>A0A8H4RAZ2_9HELO</name>
<accession>A0A8H4RAZ2</accession>
<keyword evidence="2" id="KW-1185">Reference proteome</keyword>
<sequence length="387" mass="42308">MDGGGNRDESGGGGGGLGMLPQALPSVEVAIVEPKTLDDANAIDNQKRNDENIFCDSYTGGLKIVREWGFGSLALIGVQDSKREFEKGIFTNSPQNFVFNKHWRNVHGLNIPKPVVQNQPQPNKGSQMHIGWDPKQRQPVCSPKIYPEAVTCYEEIQVVSTKIITVTASTATIIGAPSTITAYFNSATTTTATVTSTVTGPAFYQGCQSDNILSSYNSQAIAAVELTNNQDFINTATVDTAYDYCVACWNTANCAGDVFFGPDTGKCYLFIVGVCSVDLETPGAIGVHLLACMLAHIWTAAEATSIWVQIIEGRRQEIAIGFESGAEMCWQTFNAARPELSRKQVAEWDASARAWLRTADQRMILQLYYHHEGSDELNDHHGIDYIY</sequence>
<dbReference type="OrthoDB" id="5428787at2759"/>
<dbReference type="EMBL" id="JAAMPI010001248">
    <property type="protein sequence ID" value="KAF4625996.1"/>
    <property type="molecule type" value="Genomic_DNA"/>
</dbReference>
<dbReference type="Proteomes" id="UP000566819">
    <property type="component" value="Unassembled WGS sequence"/>
</dbReference>
<organism evidence="1 2">
    <name type="scientific">Cudoniella acicularis</name>
    <dbReference type="NCBI Taxonomy" id="354080"/>
    <lineage>
        <taxon>Eukaryota</taxon>
        <taxon>Fungi</taxon>
        <taxon>Dikarya</taxon>
        <taxon>Ascomycota</taxon>
        <taxon>Pezizomycotina</taxon>
        <taxon>Leotiomycetes</taxon>
        <taxon>Helotiales</taxon>
        <taxon>Tricladiaceae</taxon>
        <taxon>Cudoniella</taxon>
    </lineage>
</organism>
<reference evidence="1 2" key="1">
    <citation type="submission" date="2020-03" db="EMBL/GenBank/DDBJ databases">
        <title>Draft Genome Sequence of Cudoniella acicularis.</title>
        <authorList>
            <person name="Buettner E."/>
            <person name="Kellner H."/>
        </authorList>
    </citation>
    <scope>NUCLEOTIDE SEQUENCE [LARGE SCALE GENOMIC DNA]</scope>
    <source>
        <strain evidence="1 2">DSM 108380</strain>
    </source>
</reference>
<dbReference type="AlphaFoldDB" id="A0A8H4RAZ2"/>
<evidence type="ECO:0000313" key="2">
    <source>
        <dbReference type="Proteomes" id="UP000566819"/>
    </source>
</evidence>
<protein>
    <submittedName>
        <fullName evidence="1">Uncharacterized protein</fullName>
    </submittedName>
</protein>
<comment type="caution">
    <text evidence="1">The sequence shown here is derived from an EMBL/GenBank/DDBJ whole genome shotgun (WGS) entry which is preliminary data.</text>
</comment>
<evidence type="ECO:0000313" key="1">
    <source>
        <dbReference type="EMBL" id="KAF4625996.1"/>
    </source>
</evidence>